<proteinExistence type="predicted"/>
<accession>A0ABW1ZR30</accession>
<evidence type="ECO:0000313" key="1">
    <source>
        <dbReference type="EMBL" id="MFC6661942.1"/>
    </source>
</evidence>
<dbReference type="EMBL" id="JBHSWB010000001">
    <property type="protein sequence ID" value="MFC6661942.1"/>
    <property type="molecule type" value="Genomic_DNA"/>
</dbReference>
<gene>
    <name evidence="1" type="ORF">ACFP90_17645</name>
</gene>
<keyword evidence="2" id="KW-1185">Reference proteome</keyword>
<name>A0ABW1ZR30_9DEIO</name>
<protein>
    <submittedName>
        <fullName evidence="1">Uncharacterized protein</fullName>
    </submittedName>
</protein>
<evidence type="ECO:0000313" key="2">
    <source>
        <dbReference type="Proteomes" id="UP001596317"/>
    </source>
</evidence>
<organism evidence="1 2">
    <name type="scientific">Deinococcus multiflagellatus</name>
    <dbReference type="NCBI Taxonomy" id="1656887"/>
    <lineage>
        <taxon>Bacteria</taxon>
        <taxon>Thermotogati</taxon>
        <taxon>Deinococcota</taxon>
        <taxon>Deinococci</taxon>
        <taxon>Deinococcales</taxon>
        <taxon>Deinococcaceae</taxon>
        <taxon>Deinococcus</taxon>
    </lineage>
</organism>
<comment type="caution">
    <text evidence="1">The sequence shown here is derived from an EMBL/GenBank/DDBJ whole genome shotgun (WGS) entry which is preliminary data.</text>
</comment>
<reference evidence="2" key="1">
    <citation type="journal article" date="2019" name="Int. J. Syst. Evol. Microbiol.">
        <title>The Global Catalogue of Microorganisms (GCM) 10K type strain sequencing project: providing services to taxonomists for standard genome sequencing and annotation.</title>
        <authorList>
            <consortium name="The Broad Institute Genomics Platform"/>
            <consortium name="The Broad Institute Genome Sequencing Center for Infectious Disease"/>
            <person name="Wu L."/>
            <person name="Ma J."/>
        </authorList>
    </citation>
    <scope>NUCLEOTIDE SEQUENCE [LARGE SCALE GENOMIC DNA]</scope>
    <source>
        <strain evidence="2">CCUG 63830</strain>
    </source>
</reference>
<dbReference type="Proteomes" id="UP001596317">
    <property type="component" value="Unassembled WGS sequence"/>
</dbReference>
<sequence length="94" mass="10429">MAGDMGLIPDVTAWASRLDERSTRDFTVTLAGVGDIDGDVKTTFGENVVLEMKTPTHPEGWFLRMPEGEHILSARFGMDGVEILWIPVDALRRL</sequence>
<dbReference type="RefSeq" id="WP_224611683.1">
    <property type="nucleotide sequence ID" value="NZ_JAIQXV010000019.1"/>
</dbReference>